<accession>A0A0H3WN88</accession>
<dbReference type="Gene3D" id="3.30.420.10">
    <property type="entry name" value="Ribonuclease H-like superfamily/Ribonuclease H"/>
    <property type="match status" value="1"/>
</dbReference>
<dbReference type="InterPro" id="IPR012337">
    <property type="entry name" value="RNaseH-like_sf"/>
</dbReference>
<organism evidence="2 3">
    <name type="scientific">Pandoraea faecigallinarum</name>
    <dbReference type="NCBI Taxonomy" id="656179"/>
    <lineage>
        <taxon>Bacteria</taxon>
        <taxon>Pseudomonadati</taxon>
        <taxon>Pseudomonadota</taxon>
        <taxon>Betaproteobacteria</taxon>
        <taxon>Burkholderiales</taxon>
        <taxon>Burkholderiaceae</taxon>
        <taxon>Pandoraea</taxon>
    </lineage>
</organism>
<evidence type="ECO:0000313" key="3">
    <source>
        <dbReference type="Proteomes" id="UP000035651"/>
    </source>
</evidence>
<evidence type="ECO:0000313" key="2">
    <source>
        <dbReference type="EMBL" id="AKM29414.1"/>
    </source>
</evidence>
<keyword evidence="3" id="KW-1185">Reference proteome</keyword>
<reference evidence="2" key="1">
    <citation type="submission" date="2016-06" db="EMBL/GenBank/DDBJ databases">
        <title>Complete Genome Sequence of Pandoraea faecigallinarum DSM-23572.</title>
        <authorList>
            <person name="Yong D."/>
            <person name="Ee R."/>
            <person name="Lim Y.-L."/>
            <person name="Yin W.-F."/>
            <person name="Chan K.-G."/>
        </authorList>
    </citation>
    <scope>NUCLEOTIDE SEQUENCE</scope>
    <source>
        <strain evidence="2">DSM 23572</strain>
    </source>
</reference>
<dbReference type="STRING" id="656179.AB870_03580"/>
<feature type="domain" description="YprB ribonuclease H-like" evidence="1">
    <location>
        <begin position="28"/>
        <end position="187"/>
    </location>
</feature>
<protein>
    <submittedName>
        <fullName evidence="2">RNase H superfamily protein</fullName>
    </submittedName>
</protein>
<dbReference type="PATRIC" id="fig|656179.3.peg.783"/>
<dbReference type="GO" id="GO:0003676">
    <property type="term" value="F:nucleic acid binding"/>
    <property type="evidence" value="ECO:0007669"/>
    <property type="project" value="InterPro"/>
</dbReference>
<dbReference type="Pfam" id="PF13482">
    <property type="entry name" value="RNase_H_2"/>
    <property type="match status" value="1"/>
</dbReference>
<dbReference type="InterPro" id="IPR038720">
    <property type="entry name" value="YprB_RNase_H-like_dom"/>
</dbReference>
<proteinExistence type="predicted"/>
<dbReference type="Proteomes" id="UP000035651">
    <property type="component" value="Chromosome"/>
</dbReference>
<dbReference type="InterPro" id="IPR036397">
    <property type="entry name" value="RNaseH_sf"/>
</dbReference>
<dbReference type="KEGG" id="pfg:AB870_03580"/>
<dbReference type="EMBL" id="CP011807">
    <property type="protein sequence ID" value="AKM29414.1"/>
    <property type="molecule type" value="Genomic_DNA"/>
</dbReference>
<sequence>MTKPRILVADIETAPILANVWRTWKENVGLNQIEHDWYLLSFSAKWLGAKRVIYHDQSRAKDMENDYELMLKLHRLLDEADIVVAHNGKKFDMRKINARFILNGLQPPSPYVIIDTMLEARKHFAFTSNRLVYLTDQLCTEKKSEHAQFPGFELWKQCLAGNRAAWAEMKKYNIQDTVSLEELYLKLRPWMEGHPNVAAFSNPTSPACPKCGSHNVIQKGYRHTQVSRYIRYRCNDCGGWSRGRQVVNGKAARANLLIN</sequence>
<dbReference type="SUPFAM" id="SSF53098">
    <property type="entry name" value="Ribonuclease H-like"/>
    <property type="match status" value="1"/>
</dbReference>
<dbReference type="OrthoDB" id="9773351at2"/>
<dbReference type="AlphaFoldDB" id="A0A0H3WN88"/>
<name>A0A0H3WN88_9BURK</name>
<evidence type="ECO:0000259" key="1">
    <source>
        <dbReference type="Pfam" id="PF13482"/>
    </source>
</evidence>
<gene>
    <name evidence="2" type="ORF">AB870_03580</name>
</gene>